<dbReference type="RefSeq" id="XP_037899176.1">
    <property type="nucleotide sequence ID" value="XM_038043248.1"/>
</dbReference>
<evidence type="ECO:0000313" key="1">
    <source>
        <dbReference type="Proteomes" id="UP000092443"/>
    </source>
</evidence>
<dbReference type="AlphaFoldDB" id="A0A9C6DQB3"/>
<evidence type="ECO:0000313" key="2">
    <source>
        <dbReference type="RefSeq" id="XP_037899176.1"/>
    </source>
</evidence>
<sequence>MRTIIRDIEPSTSCLRRNVYHLHIPLFVLDAIRLFQDHPKYVHGLKECHILALLEKESFACGDLESQVKMALKELTASGFVRYVCQGYRTLGPFAKLALARTPRQFNVAWDRLTEMQKISCSSLTSPSSSRSNTCA</sequence>
<protein>
    <submittedName>
        <fullName evidence="2">Uncharacterized protein LOC119643780</fullName>
    </submittedName>
</protein>
<dbReference type="Proteomes" id="UP000092443">
    <property type="component" value="Unplaced"/>
</dbReference>
<name>A0A9C6DQB3_9MUSC</name>
<gene>
    <name evidence="2" type="primary">LOC119643780</name>
</gene>
<keyword evidence="1" id="KW-1185">Reference proteome</keyword>
<reference evidence="2" key="1">
    <citation type="submission" date="2025-08" db="UniProtKB">
        <authorList>
            <consortium name="RefSeq"/>
        </authorList>
    </citation>
    <scope>IDENTIFICATION</scope>
    <source>
        <tissue evidence="2">Whole body pupa</tissue>
    </source>
</reference>
<dbReference type="GeneID" id="119643780"/>
<proteinExistence type="predicted"/>
<accession>A0A9C6DQB3</accession>
<dbReference type="KEGG" id="gfs:119643780"/>
<organism evidence="1 2">
    <name type="scientific">Glossina fuscipes</name>
    <dbReference type="NCBI Taxonomy" id="7396"/>
    <lineage>
        <taxon>Eukaryota</taxon>
        <taxon>Metazoa</taxon>
        <taxon>Ecdysozoa</taxon>
        <taxon>Arthropoda</taxon>
        <taxon>Hexapoda</taxon>
        <taxon>Insecta</taxon>
        <taxon>Pterygota</taxon>
        <taxon>Neoptera</taxon>
        <taxon>Endopterygota</taxon>
        <taxon>Diptera</taxon>
        <taxon>Brachycera</taxon>
        <taxon>Muscomorpha</taxon>
        <taxon>Hippoboscoidea</taxon>
        <taxon>Glossinidae</taxon>
        <taxon>Glossina</taxon>
    </lineage>
</organism>